<comment type="caution">
    <text evidence="2">The sequence shown here is derived from an EMBL/GenBank/DDBJ whole genome shotgun (WGS) entry which is preliminary data.</text>
</comment>
<dbReference type="Proteomes" id="UP001190700">
    <property type="component" value="Unassembled WGS sequence"/>
</dbReference>
<evidence type="ECO:0000313" key="2">
    <source>
        <dbReference type="EMBL" id="KAK3259003.1"/>
    </source>
</evidence>
<feature type="region of interest" description="Disordered" evidence="1">
    <location>
        <begin position="115"/>
        <end position="179"/>
    </location>
</feature>
<proteinExistence type="predicted"/>
<keyword evidence="3" id="KW-1185">Reference proteome</keyword>
<dbReference type="AlphaFoldDB" id="A0AAE0FGK3"/>
<evidence type="ECO:0000313" key="3">
    <source>
        <dbReference type="Proteomes" id="UP001190700"/>
    </source>
</evidence>
<gene>
    <name evidence="2" type="ORF">CYMTET_31981</name>
</gene>
<feature type="compositionally biased region" description="Polar residues" evidence="1">
    <location>
        <begin position="146"/>
        <end position="160"/>
    </location>
</feature>
<protein>
    <recommendedName>
        <fullName evidence="4">SAP domain-containing protein</fullName>
    </recommendedName>
</protein>
<name>A0AAE0FGK3_9CHLO</name>
<sequence>MSTLLDETPHTVHDPTIVQQETLAHVCYQYKRPPAKLVAEVIALDNLTATQLVEHFKLRRVGVSGNKTLLKSRLIKAIAKVARTQPSHLATTDGVAHDTRPVGAAHGTDVPVTIQQVPHTGPELPPKTPRPPTSKKKKPDAISESPWVSITQQQAASSRWTRPEYEGPERGQPSAKANRLLNPLTSTPIDYFAAYIPDIERYSKWKTHSNIYATCSGASTDSYPNFTPFSGADIDLIIGLHVRNGVAPTPDMRFNFMNPETSFVFGDRRVISCVQGGFRRFKEFKAFFHIHSGSSDRCTCLQIFLEG</sequence>
<evidence type="ECO:0000256" key="1">
    <source>
        <dbReference type="SAM" id="MobiDB-lite"/>
    </source>
</evidence>
<evidence type="ECO:0008006" key="4">
    <source>
        <dbReference type="Google" id="ProtNLM"/>
    </source>
</evidence>
<feature type="compositionally biased region" description="Pro residues" evidence="1">
    <location>
        <begin position="123"/>
        <end position="132"/>
    </location>
</feature>
<accession>A0AAE0FGK3</accession>
<reference evidence="2 3" key="1">
    <citation type="journal article" date="2015" name="Genome Biol. Evol.">
        <title>Comparative Genomics of a Bacterivorous Green Alga Reveals Evolutionary Causalities and Consequences of Phago-Mixotrophic Mode of Nutrition.</title>
        <authorList>
            <person name="Burns J.A."/>
            <person name="Paasch A."/>
            <person name="Narechania A."/>
            <person name="Kim E."/>
        </authorList>
    </citation>
    <scope>NUCLEOTIDE SEQUENCE [LARGE SCALE GENOMIC DNA]</scope>
    <source>
        <strain evidence="2 3">PLY_AMNH</strain>
    </source>
</reference>
<organism evidence="2 3">
    <name type="scientific">Cymbomonas tetramitiformis</name>
    <dbReference type="NCBI Taxonomy" id="36881"/>
    <lineage>
        <taxon>Eukaryota</taxon>
        <taxon>Viridiplantae</taxon>
        <taxon>Chlorophyta</taxon>
        <taxon>Pyramimonadophyceae</taxon>
        <taxon>Pyramimonadales</taxon>
        <taxon>Pyramimonadaceae</taxon>
        <taxon>Cymbomonas</taxon>
    </lineage>
</organism>
<dbReference type="EMBL" id="LGRX02019085">
    <property type="protein sequence ID" value="KAK3259003.1"/>
    <property type="molecule type" value="Genomic_DNA"/>
</dbReference>